<evidence type="ECO:0000256" key="1">
    <source>
        <dbReference type="SAM" id="SignalP"/>
    </source>
</evidence>
<dbReference type="OrthoDB" id="6986316at2"/>
<sequence>MKAFFPILFSLLNFALVGCYSQYTPARQQRDVANLSKTFNVLENLQVRDYRNQDWCKNIAYKGGKFSNNNKQSTCNLFEGQAKGFDSQSDRDFQTVNRAITDANIQIHYMSADYDRTGKLTQAEFNLAQCPCAYVYSPAYKELAPNQGKEMEYTAINQDWYFLMSDWN</sequence>
<evidence type="ECO:0000313" key="2">
    <source>
        <dbReference type="EMBL" id="PAX60347.1"/>
    </source>
</evidence>
<keyword evidence="1" id="KW-0732">Signal</keyword>
<name>A0A2A2TPK4_9CYAN</name>
<keyword evidence="3" id="KW-1185">Reference proteome</keyword>
<dbReference type="Proteomes" id="UP000218238">
    <property type="component" value="Unassembled WGS sequence"/>
</dbReference>
<comment type="caution">
    <text evidence="2">The sequence shown here is derived from an EMBL/GenBank/DDBJ whole genome shotgun (WGS) entry which is preliminary data.</text>
</comment>
<organism evidence="2 3">
    <name type="scientific">Brunnivagina elsteri CCALA 953</name>
    <dbReference type="NCBI Taxonomy" id="987040"/>
    <lineage>
        <taxon>Bacteria</taxon>
        <taxon>Bacillati</taxon>
        <taxon>Cyanobacteriota</taxon>
        <taxon>Cyanophyceae</taxon>
        <taxon>Nostocales</taxon>
        <taxon>Calotrichaceae</taxon>
        <taxon>Brunnivagina</taxon>
    </lineage>
</organism>
<dbReference type="RefSeq" id="WP_095720133.1">
    <property type="nucleotide sequence ID" value="NZ_NTFS01000013.1"/>
</dbReference>
<gene>
    <name evidence="2" type="ORF">CK510_02220</name>
</gene>
<dbReference type="EMBL" id="NTFS01000013">
    <property type="protein sequence ID" value="PAX60347.1"/>
    <property type="molecule type" value="Genomic_DNA"/>
</dbReference>
<protein>
    <recommendedName>
        <fullName evidence="4">EF-hand domain-containing protein</fullName>
    </recommendedName>
</protein>
<accession>A0A2A2TPK4</accession>
<feature type="chain" id="PRO_5013331004" description="EF-hand domain-containing protein" evidence="1">
    <location>
        <begin position="16"/>
        <end position="168"/>
    </location>
</feature>
<feature type="signal peptide" evidence="1">
    <location>
        <begin position="1"/>
        <end position="15"/>
    </location>
</feature>
<dbReference type="AlphaFoldDB" id="A0A2A2TPK4"/>
<dbReference type="PROSITE" id="PS51257">
    <property type="entry name" value="PROKAR_LIPOPROTEIN"/>
    <property type="match status" value="1"/>
</dbReference>
<reference evidence="2 3" key="1">
    <citation type="submission" date="2017-08" db="EMBL/GenBank/DDBJ databases">
        <title>Draft genome sequence of filamentous cyanobacterium Calothrix elsteri CCALA 953.</title>
        <authorList>
            <person name="Gagunashvili A.N."/>
            <person name="Elster J."/>
            <person name="Andresson O.S."/>
        </authorList>
    </citation>
    <scope>NUCLEOTIDE SEQUENCE [LARGE SCALE GENOMIC DNA]</scope>
    <source>
        <strain evidence="2 3">CCALA 953</strain>
    </source>
</reference>
<evidence type="ECO:0008006" key="4">
    <source>
        <dbReference type="Google" id="ProtNLM"/>
    </source>
</evidence>
<proteinExistence type="predicted"/>
<evidence type="ECO:0000313" key="3">
    <source>
        <dbReference type="Proteomes" id="UP000218238"/>
    </source>
</evidence>